<protein>
    <recommendedName>
        <fullName evidence="3">GatB/YqeY domain-containing protein</fullName>
    </recommendedName>
</protein>
<organism evidence="1 2">
    <name type="scientific">Saccharopolyspora dendranthemae</name>
    <dbReference type="NCBI Taxonomy" id="1181886"/>
    <lineage>
        <taxon>Bacteria</taxon>
        <taxon>Bacillati</taxon>
        <taxon>Actinomycetota</taxon>
        <taxon>Actinomycetes</taxon>
        <taxon>Pseudonocardiales</taxon>
        <taxon>Pseudonocardiaceae</taxon>
        <taxon>Saccharopolyspora</taxon>
    </lineage>
</organism>
<dbReference type="Gene3D" id="1.10.1510.10">
    <property type="entry name" value="Uncharacterised protein YqeY/AIM41 PF09424, N-terminal domain"/>
    <property type="match status" value="1"/>
</dbReference>
<sequence>MRRALTEAMRARDRNAVNALRATLAAVDNVEAVPLDEVELSAVADGPVRAGTTEVARRELDDEAVAGIVRAEADERLAAAAQLSAAAQEDRAARLRAEADVLAGLL</sequence>
<evidence type="ECO:0008006" key="3">
    <source>
        <dbReference type="Google" id="ProtNLM"/>
    </source>
</evidence>
<dbReference type="InterPro" id="IPR042184">
    <property type="entry name" value="YqeY/Aim41_N"/>
</dbReference>
<dbReference type="AlphaFoldDB" id="A0A561U4U9"/>
<gene>
    <name evidence="1" type="ORF">FHU35_1377</name>
</gene>
<comment type="caution">
    <text evidence="1">The sequence shown here is derived from an EMBL/GenBank/DDBJ whole genome shotgun (WGS) entry which is preliminary data.</text>
</comment>
<proteinExistence type="predicted"/>
<dbReference type="Proteomes" id="UP000316184">
    <property type="component" value="Unassembled WGS sequence"/>
</dbReference>
<reference evidence="1 2" key="1">
    <citation type="submission" date="2019-06" db="EMBL/GenBank/DDBJ databases">
        <title>Sequencing the genomes of 1000 actinobacteria strains.</title>
        <authorList>
            <person name="Klenk H.-P."/>
        </authorList>
    </citation>
    <scope>NUCLEOTIDE SEQUENCE [LARGE SCALE GENOMIC DNA]</scope>
    <source>
        <strain evidence="1 2">DSM 46699</strain>
    </source>
</reference>
<accession>A0A561U4U9</accession>
<name>A0A561U4U9_9PSEU</name>
<evidence type="ECO:0000313" key="1">
    <source>
        <dbReference type="EMBL" id="TWF94374.1"/>
    </source>
</evidence>
<keyword evidence="2" id="KW-1185">Reference proteome</keyword>
<evidence type="ECO:0000313" key="2">
    <source>
        <dbReference type="Proteomes" id="UP000316184"/>
    </source>
</evidence>
<dbReference type="EMBL" id="VIWX01000003">
    <property type="protein sequence ID" value="TWF94374.1"/>
    <property type="molecule type" value="Genomic_DNA"/>
</dbReference>